<dbReference type="AlphaFoldDB" id="A0A8J6U2U0"/>
<organism evidence="1 2">
    <name type="scientific">Oryzicola mucosus</name>
    <dbReference type="NCBI Taxonomy" id="2767425"/>
    <lineage>
        <taxon>Bacteria</taxon>
        <taxon>Pseudomonadati</taxon>
        <taxon>Pseudomonadota</taxon>
        <taxon>Alphaproteobacteria</taxon>
        <taxon>Hyphomicrobiales</taxon>
        <taxon>Phyllobacteriaceae</taxon>
        <taxon>Oryzicola</taxon>
    </lineage>
</organism>
<dbReference type="InterPro" id="IPR019285">
    <property type="entry name" value="DUF2336"/>
</dbReference>
<accession>A0A8J6U2U0</accession>
<evidence type="ECO:0000313" key="1">
    <source>
        <dbReference type="EMBL" id="MBD0415918.1"/>
    </source>
</evidence>
<evidence type="ECO:0000313" key="2">
    <source>
        <dbReference type="Proteomes" id="UP000643405"/>
    </source>
</evidence>
<dbReference type="EMBL" id="JACVVX010000004">
    <property type="protein sequence ID" value="MBD0415918.1"/>
    <property type="molecule type" value="Genomic_DNA"/>
</dbReference>
<dbReference type="Proteomes" id="UP000643405">
    <property type="component" value="Unassembled WGS sequence"/>
</dbReference>
<name>A0A8J6U2U0_9HYPH</name>
<dbReference type="Pfam" id="PF10098">
    <property type="entry name" value="DUF2336"/>
    <property type="match status" value="1"/>
</dbReference>
<reference evidence="1" key="1">
    <citation type="submission" date="2020-09" db="EMBL/GenBank/DDBJ databases">
        <title>Genome seq and assembly of Tianweitania sp.</title>
        <authorList>
            <person name="Chhetri G."/>
        </authorList>
    </citation>
    <scope>NUCLEOTIDE SEQUENCE</scope>
    <source>
        <strain evidence="1">Rool2</strain>
    </source>
</reference>
<comment type="caution">
    <text evidence="1">The sequence shown here is derived from an EMBL/GenBank/DDBJ whole genome shotgun (WGS) entry which is preliminary data.</text>
</comment>
<sequence length="307" mass="33756">MSSSDFRQIALSGEPKKAERLFRAAVSAFCSLPRPSRREIAQLEDLTLPLFDDVSSESKRYVAAALSECEYAPTGLIRQLANESIDIAAPLLIRSKALSDIDLIALIGRHGMPHARAIARRPGLNSAIADLLKALDRPKLVHGSNQPGEPAAAAQLQPETGWSAERVRQRLRSMMDGSARQDFADPVANACEHYPQLLRTALDGRLAVFQTALAKALEADLSVARALTETASRLPLLTAFKALNLSEERAFLLMATLYPQHFDTTESVRQFLRQYRGQTRDAALETLRGWKSGTPTRFFGDTRSKSG</sequence>
<gene>
    <name evidence="1" type="ORF">ICI42_14750</name>
</gene>
<protein>
    <submittedName>
        <fullName evidence="1">DUF2336 domain-containing protein</fullName>
    </submittedName>
</protein>
<keyword evidence="2" id="KW-1185">Reference proteome</keyword>
<proteinExistence type="predicted"/>
<dbReference type="RefSeq" id="WP_188165343.1">
    <property type="nucleotide sequence ID" value="NZ_JACVVX010000004.1"/>
</dbReference>